<gene>
    <name evidence="2" type="ORF">BT63DRAFT_385693</name>
</gene>
<dbReference type="PANTHER" id="PTHR43544">
    <property type="entry name" value="SHORT-CHAIN DEHYDROGENASE/REDUCTASE"/>
    <property type="match status" value="1"/>
</dbReference>
<dbReference type="InterPro" id="IPR002347">
    <property type="entry name" value="SDR_fam"/>
</dbReference>
<dbReference type="EMBL" id="MU004233">
    <property type="protein sequence ID" value="KAF2671208.1"/>
    <property type="molecule type" value="Genomic_DNA"/>
</dbReference>
<dbReference type="Gene3D" id="3.40.50.720">
    <property type="entry name" value="NAD(P)-binding Rossmann-like Domain"/>
    <property type="match status" value="1"/>
</dbReference>
<dbReference type="OrthoDB" id="5296at2759"/>
<evidence type="ECO:0000313" key="3">
    <source>
        <dbReference type="Proteomes" id="UP000799302"/>
    </source>
</evidence>
<evidence type="ECO:0000313" key="2">
    <source>
        <dbReference type="EMBL" id="KAF2671208.1"/>
    </source>
</evidence>
<dbReference type="PANTHER" id="PTHR43544:SF12">
    <property type="entry name" value="NAD(P)-BINDING ROSSMANN-FOLD SUPERFAMILY PROTEIN"/>
    <property type="match status" value="1"/>
</dbReference>
<dbReference type="GO" id="GO:0016491">
    <property type="term" value="F:oxidoreductase activity"/>
    <property type="evidence" value="ECO:0007669"/>
    <property type="project" value="TreeGrafter"/>
</dbReference>
<proteinExistence type="inferred from homology"/>
<reference evidence="2" key="1">
    <citation type="journal article" date="2020" name="Stud. Mycol.">
        <title>101 Dothideomycetes genomes: a test case for predicting lifestyles and emergence of pathogens.</title>
        <authorList>
            <person name="Haridas S."/>
            <person name="Albert R."/>
            <person name="Binder M."/>
            <person name="Bloem J."/>
            <person name="Labutti K."/>
            <person name="Salamov A."/>
            <person name="Andreopoulos B."/>
            <person name="Baker S."/>
            <person name="Barry K."/>
            <person name="Bills G."/>
            <person name="Bluhm B."/>
            <person name="Cannon C."/>
            <person name="Castanera R."/>
            <person name="Culley D."/>
            <person name="Daum C."/>
            <person name="Ezra D."/>
            <person name="Gonzalez J."/>
            <person name="Henrissat B."/>
            <person name="Kuo A."/>
            <person name="Liang C."/>
            <person name="Lipzen A."/>
            <person name="Lutzoni F."/>
            <person name="Magnuson J."/>
            <person name="Mondo S."/>
            <person name="Nolan M."/>
            <person name="Ohm R."/>
            <person name="Pangilinan J."/>
            <person name="Park H.-J."/>
            <person name="Ramirez L."/>
            <person name="Alfaro M."/>
            <person name="Sun H."/>
            <person name="Tritt A."/>
            <person name="Yoshinaga Y."/>
            <person name="Zwiers L.-H."/>
            <person name="Turgeon B."/>
            <person name="Goodwin S."/>
            <person name="Spatafora J."/>
            <person name="Crous P."/>
            <person name="Grigoriev I."/>
        </authorList>
    </citation>
    <scope>NUCLEOTIDE SEQUENCE</scope>
    <source>
        <strain evidence="2">CBS 115976</strain>
    </source>
</reference>
<dbReference type="PRINTS" id="PR00081">
    <property type="entry name" value="GDHRDH"/>
</dbReference>
<dbReference type="SUPFAM" id="SSF51735">
    <property type="entry name" value="NAD(P)-binding Rossmann-fold domains"/>
    <property type="match status" value="1"/>
</dbReference>
<dbReference type="InterPro" id="IPR051468">
    <property type="entry name" value="Fungal_SecMetab_SDRs"/>
</dbReference>
<keyword evidence="3" id="KW-1185">Reference proteome</keyword>
<dbReference type="InterPro" id="IPR036291">
    <property type="entry name" value="NAD(P)-bd_dom_sf"/>
</dbReference>
<accession>A0A6A6UJG7</accession>
<evidence type="ECO:0000256" key="1">
    <source>
        <dbReference type="ARBA" id="ARBA00006484"/>
    </source>
</evidence>
<organism evidence="2 3">
    <name type="scientific">Microthyrium microscopicum</name>
    <dbReference type="NCBI Taxonomy" id="703497"/>
    <lineage>
        <taxon>Eukaryota</taxon>
        <taxon>Fungi</taxon>
        <taxon>Dikarya</taxon>
        <taxon>Ascomycota</taxon>
        <taxon>Pezizomycotina</taxon>
        <taxon>Dothideomycetes</taxon>
        <taxon>Dothideomycetes incertae sedis</taxon>
        <taxon>Microthyriales</taxon>
        <taxon>Microthyriaceae</taxon>
        <taxon>Microthyrium</taxon>
    </lineage>
</organism>
<sequence>MQPWLLVSPASKGIGFCMARHLLKTTNAPVVVTARNDLDGTKRKIMDGLSEVDDKRLKALHLDFLDEKSIMEASKECKSTFPIEDNLLHLAYVIPGILFPEKSPEKVDYEKALLTFQTNTLGPLMFTKHFFQFLPQKSIKMDASSEAWKGLDSKLARWIFMSARVGSVTDNKKGGWYSYRSSKSAINQITKSFDLHVKTKSGDNAMAIAMHPGTVKTGLSKEFWDSVPKDRLLEPEDSAERLIGLCTKSDGVGLDGRGRIWDWQGKEIEP</sequence>
<protein>
    <submittedName>
        <fullName evidence="2">Short-chain dehydrogenase/reductase-like protein</fullName>
    </submittedName>
</protein>
<dbReference type="Proteomes" id="UP000799302">
    <property type="component" value="Unassembled WGS sequence"/>
</dbReference>
<comment type="similarity">
    <text evidence="1">Belongs to the short-chain dehydrogenases/reductases (SDR) family.</text>
</comment>
<dbReference type="AlphaFoldDB" id="A0A6A6UJG7"/>
<dbReference type="GO" id="GO:0005737">
    <property type="term" value="C:cytoplasm"/>
    <property type="evidence" value="ECO:0007669"/>
    <property type="project" value="TreeGrafter"/>
</dbReference>
<name>A0A6A6UJG7_9PEZI</name>
<dbReference type="Pfam" id="PF00106">
    <property type="entry name" value="adh_short"/>
    <property type="match status" value="1"/>
</dbReference>